<proteinExistence type="predicted"/>
<accession>A0A388M7S8</accession>
<dbReference type="PANTHER" id="PTHR36709">
    <property type="entry name" value="OS02G0604100 PROTEIN"/>
    <property type="match status" value="1"/>
</dbReference>
<dbReference type="Gramene" id="GBG90600">
    <property type="protein sequence ID" value="GBG90600"/>
    <property type="gene ID" value="CBR_g50944"/>
</dbReference>
<dbReference type="EMBL" id="BFEA01000824">
    <property type="protein sequence ID" value="GBG90600.1"/>
    <property type="molecule type" value="Genomic_DNA"/>
</dbReference>
<dbReference type="OrthoDB" id="775892at2759"/>
<dbReference type="PANTHER" id="PTHR36709:SF1">
    <property type="entry name" value="OS02G0604100 PROTEIN"/>
    <property type="match status" value="1"/>
</dbReference>
<feature type="compositionally biased region" description="Polar residues" evidence="1">
    <location>
        <begin position="91"/>
        <end position="102"/>
    </location>
</feature>
<evidence type="ECO:0000313" key="2">
    <source>
        <dbReference type="EMBL" id="GBG90600.1"/>
    </source>
</evidence>
<reference evidence="2 3" key="1">
    <citation type="journal article" date="2018" name="Cell">
        <title>The Chara Genome: Secondary Complexity and Implications for Plant Terrestrialization.</title>
        <authorList>
            <person name="Nishiyama T."/>
            <person name="Sakayama H."/>
            <person name="Vries J.D."/>
            <person name="Buschmann H."/>
            <person name="Saint-Marcoux D."/>
            <person name="Ullrich K.K."/>
            <person name="Haas F.B."/>
            <person name="Vanderstraeten L."/>
            <person name="Becker D."/>
            <person name="Lang D."/>
            <person name="Vosolsobe S."/>
            <person name="Rombauts S."/>
            <person name="Wilhelmsson P.K.I."/>
            <person name="Janitza P."/>
            <person name="Kern R."/>
            <person name="Heyl A."/>
            <person name="Rumpler F."/>
            <person name="Villalobos L.I.A.C."/>
            <person name="Clay J.M."/>
            <person name="Skokan R."/>
            <person name="Toyoda A."/>
            <person name="Suzuki Y."/>
            <person name="Kagoshima H."/>
            <person name="Schijlen E."/>
            <person name="Tajeshwar N."/>
            <person name="Catarino B."/>
            <person name="Hetherington A.J."/>
            <person name="Saltykova A."/>
            <person name="Bonnot C."/>
            <person name="Breuninger H."/>
            <person name="Symeonidi A."/>
            <person name="Radhakrishnan G.V."/>
            <person name="Van Nieuwerburgh F."/>
            <person name="Deforce D."/>
            <person name="Chang C."/>
            <person name="Karol K.G."/>
            <person name="Hedrich R."/>
            <person name="Ulvskov P."/>
            <person name="Glockner G."/>
            <person name="Delwiche C.F."/>
            <person name="Petrasek J."/>
            <person name="Van de Peer Y."/>
            <person name="Friml J."/>
            <person name="Beilby M."/>
            <person name="Dolan L."/>
            <person name="Kohara Y."/>
            <person name="Sugano S."/>
            <person name="Fujiyama A."/>
            <person name="Delaux P.-M."/>
            <person name="Quint M."/>
            <person name="TheiBen G."/>
            <person name="Hagemann M."/>
            <person name="Harholt J."/>
            <person name="Dunand C."/>
            <person name="Zachgo S."/>
            <person name="Langdale J."/>
            <person name="Maumus F."/>
            <person name="Straeten D.V.D."/>
            <person name="Gould S.B."/>
            <person name="Rensing S.A."/>
        </authorList>
    </citation>
    <scope>NUCLEOTIDE SEQUENCE [LARGE SCALE GENOMIC DNA]</scope>
    <source>
        <strain evidence="2 3">S276</strain>
    </source>
</reference>
<feature type="region of interest" description="Disordered" evidence="1">
    <location>
        <begin position="132"/>
        <end position="151"/>
    </location>
</feature>
<gene>
    <name evidence="2" type="ORF">CBR_g50944</name>
</gene>
<name>A0A388M7S8_CHABU</name>
<feature type="region of interest" description="Disordered" evidence="1">
    <location>
        <begin position="82"/>
        <end position="112"/>
    </location>
</feature>
<feature type="compositionally biased region" description="Basic residues" evidence="1">
    <location>
        <begin position="103"/>
        <end position="112"/>
    </location>
</feature>
<protein>
    <submittedName>
        <fullName evidence="2">Uncharacterized protein</fullName>
    </submittedName>
</protein>
<dbReference type="Proteomes" id="UP000265515">
    <property type="component" value="Unassembled WGS sequence"/>
</dbReference>
<keyword evidence="3" id="KW-1185">Reference proteome</keyword>
<sequence>MNKFNSRVRDFKKDKRIKAREKKQQLALQGKVVSHANAPPPAPMSGKRKRKMERQWRKAQKEALESGLVTLQDIEMIAADPLGSEAKTEKTAGQATSSQQQLKPKKKKGFALRKKMRVRVAASTLKKGGKNMMMADALGGEAPPESDKMME</sequence>
<feature type="region of interest" description="Disordered" evidence="1">
    <location>
        <begin position="1"/>
        <end position="56"/>
    </location>
</feature>
<comment type="caution">
    <text evidence="2">The sequence shown here is derived from an EMBL/GenBank/DDBJ whole genome shotgun (WGS) entry which is preliminary data.</text>
</comment>
<organism evidence="2 3">
    <name type="scientific">Chara braunii</name>
    <name type="common">Braun's stonewort</name>
    <dbReference type="NCBI Taxonomy" id="69332"/>
    <lineage>
        <taxon>Eukaryota</taxon>
        <taxon>Viridiplantae</taxon>
        <taxon>Streptophyta</taxon>
        <taxon>Charophyceae</taxon>
        <taxon>Charales</taxon>
        <taxon>Characeae</taxon>
        <taxon>Chara</taxon>
    </lineage>
</organism>
<evidence type="ECO:0000256" key="1">
    <source>
        <dbReference type="SAM" id="MobiDB-lite"/>
    </source>
</evidence>
<evidence type="ECO:0000313" key="3">
    <source>
        <dbReference type="Proteomes" id="UP000265515"/>
    </source>
</evidence>
<dbReference type="AlphaFoldDB" id="A0A388M7S8"/>